<dbReference type="EMBL" id="MFKX01000016">
    <property type="protein sequence ID" value="OGG57635.1"/>
    <property type="molecule type" value="Genomic_DNA"/>
</dbReference>
<keyword evidence="3" id="KW-0540">Nuclease</keyword>
<comment type="similarity">
    <text evidence="1">Belongs to the HicA mRNA interferase family.</text>
</comment>
<dbReference type="GO" id="GO:0016787">
    <property type="term" value="F:hydrolase activity"/>
    <property type="evidence" value="ECO:0007669"/>
    <property type="project" value="UniProtKB-KW"/>
</dbReference>
<name>A0A1F6D8D3_9BACT</name>
<keyword evidence="2" id="KW-1277">Toxin-antitoxin system</keyword>
<gene>
    <name evidence="8" type="ORF">A2853_00425</name>
</gene>
<dbReference type="GO" id="GO:0004519">
    <property type="term" value="F:endonuclease activity"/>
    <property type="evidence" value="ECO:0007669"/>
    <property type="project" value="UniProtKB-KW"/>
</dbReference>
<evidence type="ECO:0000313" key="8">
    <source>
        <dbReference type="EMBL" id="OGG57635.1"/>
    </source>
</evidence>
<proteinExistence type="inferred from homology"/>
<dbReference type="Gene3D" id="3.30.920.30">
    <property type="entry name" value="Hypothetical protein"/>
    <property type="match status" value="1"/>
</dbReference>
<evidence type="ECO:0000313" key="9">
    <source>
        <dbReference type="Proteomes" id="UP000177958"/>
    </source>
</evidence>
<dbReference type="Pfam" id="PF07927">
    <property type="entry name" value="HicA_toxin"/>
    <property type="match status" value="1"/>
</dbReference>
<keyword evidence="4" id="KW-0255">Endonuclease</keyword>
<dbReference type="Proteomes" id="UP000177958">
    <property type="component" value="Unassembled WGS sequence"/>
</dbReference>
<dbReference type="InterPro" id="IPR012933">
    <property type="entry name" value="HicA_mRNA_interferase"/>
</dbReference>
<dbReference type="InterPro" id="IPR038570">
    <property type="entry name" value="HicA_sf"/>
</dbReference>
<sequence length="80" mass="9229">MPRLRVLSGRKVVAIFRHFGFLVTYTKGSHTKLVRRVGTEEQVLVVPLHKELDRGTQRAIYKQALAYVSERDLKPLFYSG</sequence>
<keyword evidence="5" id="KW-0378">Hydrolase</keyword>
<evidence type="ECO:0000256" key="4">
    <source>
        <dbReference type="ARBA" id="ARBA00022759"/>
    </source>
</evidence>
<evidence type="ECO:0000256" key="5">
    <source>
        <dbReference type="ARBA" id="ARBA00022801"/>
    </source>
</evidence>
<dbReference type="AlphaFoldDB" id="A0A1F6D8D3"/>
<evidence type="ECO:0000256" key="3">
    <source>
        <dbReference type="ARBA" id="ARBA00022722"/>
    </source>
</evidence>
<evidence type="ECO:0000256" key="7">
    <source>
        <dbReference type="ARBA" id="ARBA00023016"/>
    </source>
</evidence>
<comment type="caution">
    <text evidence="8">The sequence shown here is derived from an EMBL/GenBank/DDBJ whole genome shotgun (WGS) entry which is preliminary data.</text>
</comment>
<evidence type="ECO:0008006" key="10">
    <source>
        <dbReference type="Google" id="ProtNLM"/>
    </source>
</evidence>
<keyword evidence="7" id="KW-0346">Stress response</keyword>
<evidence type="ECO:0000256" key="2">
    <source>
        <dbReference type="ARBA" id="ARBA00022649"/>
    </source>
</evidence>
<evidence type="ECO:0000256" key="1">
    <source>
        <dbReference type="ARBA" id="ARBA00006620"/>
    </source>
</evidence>
<reference evidence="8 9" key="1">
    <citation type="journal article" date="2016" name="Nat. Commun.">
        <title>Thousands of microbial genomes shed light on interconnected biogeochemical processes in an aquifer system.</title>
        <authorList>
            <person name="Anantharaman K."/>
            <person name="Brown C.T."/>
            <person name="Hug L.A."/>
            <person name="Sharon I."/>
            <person name="Castelle C.J."/>
            <person name="Probst A.J."/>
            <person name="Thomas B.C."/>
            <person name="Singh A."/>
            <person name="Wilkins M.J."/>
            <person name="Karaoz U."/>
            <person name="Brodie E.L."/>
            <person name="Williams K.H."/>
            <person name="Hubbard S.S."/>
            <person name="Banfield J.F."/>
        </authorList>
    </citation>
    <scope>NUCLEOTIDE SEQUENCE [LARGE SCALE GENOMIC DNA]</scope>
</reference>
<accession>A0A1F6D8D3</accession>
<evidence type="ECO:0000256" key="6">
    <source>
        <dbReference type="ARBA" id="ARBA00022884"/>
    </source>
</evidence>
<dbReference type="SUPFAM" id="SSF54786">
    <property type="entry name" value="YcfA/nrd intein domain"/>
    <property type="match status" value="1"/>
</dbReference>
<protein>
    <recommendedName>
        <fullName evidence="10">Addiction module toxin, HicA family</fullName>
    </recommendedName>
</protein>
<organism evidence="8 9">
    <name type="scientific">Candidatus Kaiserbacteria bacterium RIFCSPHIGHO2_01_FULL_55_17</name>
    <dbReference type="NCBI Taxonomy" id="1798484"/>
    <lineage>
        <taxon>Bacteria</taxon>
        <taxon>Candidatus Kaiseribacteriota</taxon>
    </lineage>
</organism>
<keyword evidence="6" id="KW-0694">RNA-binding</keyword>
<dbReference type="GO" id="GO:0003729">
    <property type="term" value="F:mRNA binding"/>
    <property type="evidence" value="ECO:0007669"/>
    <property type="project" value="InterPro"/>
</dbReference>